<reference evidence="1 3" key="1">
    <citation type="journal article" date="2011" name="Nature">
        <title>The Medicago genome provides insight into the evolution of rhizobial symbioses.</title>
        <authorList>
            <person name="Young N.D."/>
            <person name="Debelle F."/>
            <person name="Oldroyd G.E."/>
            <person name="Geurts R."/>
            <person name="Cannon S.B."/>
            <person name="Udvardi M.K."/>
            <person name="Benedito V.A."/>
            <person name="Mayer K.F."/>
            <person name="Gouzy J."/>
            <person name="Schoof H."/>
            <person name="Van de Peer Y."/>
            <person name="Proost S."/>
            <person name="Cook D.R."/>
            <person name="Meyers B.C."/>
            <person name="Spannagl M."/>
            <person name="Cheung F."/>
            <person name="De Mita S."/>
            <person name="Krishnakumar V."/>
            <person name="Gundlach H."/>
            <person name="Zhou S."/>
            <person name="Mudge J."/>
            <person name="Bharti A.K."/>
            <person name="Murray J.D."/>
            <person name="Naoumkina M.A."/>
            <person name="Rosen B."/>
            <person name="Silverstein K.A."/>
            <person name="Tang H."/>
            <person name="Rombauts S."/>
            <person name="Zhao P.X."/>
            <person name="Zhou P."/>
            <person name="Barbe V."/>
            <person name="Bardou P."/>
            <person name="Bechner M."/>
            <person name="Bellec A."/>
            <person name="Berger A."/>
            <person name="Berges H."/>
            <person name="Bidwell S."/>
            <person name="Bisseling T."/>
            <person name="Choisne N."/>
            <person name="Couloux A."/>
            <person name="Denny R."/>
            <person name="Deshpande S."/>
            <person name="Dai X."/>
            <person name="Doyle J.J."/>
            <person name="Dudez A.M."/>
            <person name="Farmer A.D."/>
            <person name="Fouteau S."/>
            <person name="Franken C."/>
            <person name="Gibelin C."/>
            <person name="Gish J."/>
            <person name="Goldstein S."/>
            <person name="Gonzalez A.J."/>
            <person name="Green P.J."/>
            <person name="Hallab A."/>
            <person name="Hartog M."/>
            <person name="Hua A."/>
            <person name="Humphray S.J."/>
            <person name="Jeong D.H."/>
            <person name="Jing Y."/>
            <person name="Jocker A."/>
            <person name="Kenton S.M."/>
            <person name="Kim D.J."/>
            <person name="Klee K."/>
            <person name="Lai H."/>
            <person name="Lang C."/>
            <person name="Lin S."/>
            <person name="Macmil S.L."/>
            <person name="Magdelenat G."/>
            <person name="Matthews L."/>
            <person name="McCorrison J."/>
            <person name="Monaghan E.L."/>
            <person name="Mun J.H."/>
            <person name="Najar F.Z."/>
            <person name="Nicholson C."/>
            <person name="Noirot C."/>
            <person name="O'Bleness M."/>
            <person name="Paule C.R."/>
            <person name="Poulain J."/>
            <person name="Prion F."/>
            <person name="Qin B."/>
            <person name="Qu C."/>
            <person name="Retzel E.F."/>
            <person name="Riddle C."/>
            <person name="Sallet E."/>
            <person name="Samain S."/>
            <person name="Samson N."/>
            <person name="Sanders I."/>
            <person name="Saurat O."/>
            <person name="Scarpelli C."/>
            <person name="Schiex T."/>
            <person name="Segurens B."/>
            <person name="Severin A.J."/>
            <person name="Sherrier D.J."/>
            <person name="Shi R."/>
            <person name="Sims S."/>
            <person name="Singer S.R."/>
            <person name="Sinharoy S."/>
            <person name="Sterck L."/>
            <person name="Viollet A."/>
            <person name="Wang B.B."/>
            <person name="Wang K."/>
            <person name="Wang M."/>
            <person name="Wang X."/>
            <person name="Warfsmann J."/>
            <person name="Weissenbach J."/>
            <person name="White D.D."/>
            <person name="White J.D."/>
            <person name="Wiley G.B."/>
            <person name="Wincker P."/>
            <person name="Xing Y."/>
            <person name="Yang L."/>
            <person name="Yao Z."/>
            <person name="Ying F."/>
            <person name="Zhai J."/>
            <person name="Zhou L."/>
            <person name="Zuber A."/>
            <person name="Denarie J."/>
            <person name="Dixon R.A."/>
            <person name="May G.D."/>
            <person name="Schwartz D.C."/>
            <person name="Rogers J."/>
            <person name="Quetier F."/>
            <person name="Town C.D."/>
            <person name="Roe B.A."/>
        </authorList>
    </citation>
    <scope>NUCLEOTIDE SEQUENCE [LARGE SCALE GENOMIC DNA]</scope>
    <source>
        <strain evidence="1">A17</strain>
        <strain evidence="2 3">cv. Jemalong A17</strain>
    </source>
</reference>
<evidence type="ECO:0000313" key="1">
    <source>
        <dbReference type="EMBL" id="AES82282.1"/>
    </source>
</evidence>
<reference evidence="2" key="3">
    <citation type="submission" date="2015-04" db="UniProtKB">
        <authorList>
            <consortium name="EnsemblPlants"/>
        </authorList>
    </citation>
    <scope>IDENTIFICATION</scope>
    <source>
        <strain evidence="2">cv. Jemalong A17</strain>
    </source>
</reference>
<proteinExistence type="predicted"/>
<keyword evidence="1" id="KW-0472">Membrane</keyword>
<dbReference type="EnsemblPlants" id="AES82282">
    <property type="protein sequence ID" value="AES82282"/>
    <property type="gene ID" value="MTR_7g110630"/>
</dbReference>
<dbReference type="AlphaFoldDB" id="G7KUM0"/>
<name>G7KUM0_MEDTR</name>
<keyword evidence="3" id="KW-1185">Reference proteome</keyword>
<organism evidence="1 3">
    <name type="scientific">Medicago truncatula</name>
    <name type="common">Barrel medic</name>
    <name type="synonym">Medicago tribuloides</name>
    <dbReference type="NCBI Taxonomy" id="3880"/>
    <lineage>
        <taxon>Eukaryota</taxon>
        <taxon>Viridiplantae</taxon>
        <taxon>Streptophyta</taxon>
        <taxon>Embryophyta</taxon>
        <taxon>Tracheophyta</taxon>
        <taxon>Spermatophyta</taxon>
        <taxon>Magnoliopsida</taxon>
        <taxon>eudicotyledons</taxon>
        <taxon>Gunneridae</taxon>
        <taxon>Pentapetalae</taxon>
        <taxon>rosids</taxon>
        <taxon>fabids</taxon>
        <taxon>Fabales</taxon>
        <taxon>Fabaceae</taxon>
        <taxon>Papilionoideae</taxon>
        <taxon>50 kb inversion clade</taxon>
        <taxon>NPAAA clade</taxon>
        <taxon>Hologalegina</taxon>
        <taxon>IRL clade</taxon>
        <taxon>Trifolieae</taxon>
        <taxon>Medicago</taxon>
    </lineage>
</organism>
<gene>
    <name evidence="1" type="ordered locus">MTR_7g110630</name>
</gene>
<dbReference type="HOGENOM" id="CLU_3017329_0_0_1"/>
<protein>
    <submittedName>
        <fullName evidence="1">Transmembrane protein, putative</fullName>
    </submittedName>
</protein>
<accession>G7KUM0</accession>
<dbReference type="PaxDb" id="3880-AES82282"/>
<evidence type="ECO:0000313" key="2">
    <source>
        <dbReference type="EnsemblPlants" id="AES82282"/>
    </source>
</evidence>
<keyword evidence="1" id="KW-0812">Transmembrane</keyword>
<reference evidence="1 3" key="2">
    <citation type="journal article" date="2014" name="BMC Genomics">
        <title>An improved genome release (version Mt4.0) for the model legume Medicago truncatula.</title>
        <authorList>
            <person name="Tang H."/>
            <person name="Krishnakumar V."/>
            <person name="Bidwell S."/>
            <person name="Rosen B."/>
            <person name="Chan A."/>
            <person name="Zhou S."/>
            <person name="Gentzbittel L."/>
            <person name="Childs K.L."/>
            <person name="Yandell M."/>
            <person name="Gundlach H."/>
            <person name="Mayer K.F."/>
            <person name="Schwartz D.C."/>
            <person name="Town C.D."/>
        </authorList>
    </citation>
    <scope>GENOME REANNOTATION</scope>
    <source>
        <strain evidence="2 3">cv. Jemalong A17</strain>
    </source>
</reference>
<evidence type="ECO:0000313" key="3">
    <source>
        <dbReference type="Proteomes" id="UP000002051"/>
    </source>
</evidence>
<dbReference type="EMBL" id="CM001223">
    <property type="protein sequence ID" value="AES82282.1"/>
    <property type="molecule type" value="Genomic_DNA"/>
</dbReference>
<sequence>MENLSNKRIWCSGIIVPSHGTDQGSIPWMRKNFGFYISITYYLNIEISLNTFVICL</sequence>
<dbReference type="Proteomes" id="UP000002051">
    <property type="component" value="Unassembled WGS sequence"/>
</dbReference>